<accession>A0A6J7F208</accession>
<name>A0A6J7F208_9ZZZZ</name>
<dbReference type="Pfam" id="PF05258">
    <property type="entry name" value="DciA"/>
    <property type="match status" value="1"/>
</dbReference>
<organism evidence="2">
    <name type="scientific">freshwater metagenome</name>
    <dbReference type="NCBI Taxonomy" id="449393"/>
    <lineage>
        <taxon>unclassified sequences</taxon>
        <taxon>metagenomes</taxon>
        <taxon>ecological metagenomes</taxon>
    </lineage>
</organism>
<dbReference type="InterPro" id="IPR007922">
    <property type="entry name" value="DciA-like"/>
</dbReference>
<dbReference type="PANTHER" id="PTHR36456">
    <property type="entry name" value="UPF0232 PROTEIN SCO3875"/>
    <property type="match status" value="1"/>
</dbReference>
<proteinExistence type="predicted"/>
<evidence type="ECO:0000256" key="1">
    <source>
        <dbReference type="SAM" id="MobiDB-lite"/>
    </source>
</evidence>
<evidence type="ECO:0000313" key="2">
    <source>
        <dbReference type="EMBL" id="CAB4889637.1"/>
    </source>
</evidence>
<reference evidence="2" key="1">
    <citation type="submission" date="2020-05" db="EMBL/GenBank/DDBJ databases">
        <authorList>
            <person name="Chiriac C."/>
            <person name="Salcher M."/>
            <person name="Ghai R."/>
            <person name="Kavagutti S V."/>
        </authorList>
    </citation>
    <scope>NUCLEOTIDE SEQUENCE</scope>
</reference>
<dbReference type="EMBL" id="CAFBMB010000009">
    <property type="protein sequence ID" value="CAB4889637.1"/>
    <property type="molecule type" value="Genomic_DNA"/>
</dbReference>
<dbReference type="PANTHER" id="PTHR36456:SF1">
    <property type="entry name" value="UPF0232 PROTEIN SCO3875"/>
    <property type="match status" value="1"/>
</dbReference>
<gene>
    <name evidence="2" type="ORF">UFOPK3516_00253</name>
</gene>
<feature type="region of interest" description="Disordered" evidence="1">
    <location>
        <begin position="90"/>
        <end position="112"/>
    </location>
</feature>
<protein>
    <submittedName>
        <fullName evidence="2">Unannotated protein</fullName>
    </submittedName>
</protein>
<dbReference type="AlphaFoldDB" id="A0A6J7F208"/>
<sequence>MGNVLGDLTLDLGWTPFLVESDVLSGWPELVGPDIAERTTAEGIADGTLTVLCESTAWATQLRMLGPEILTRLRAAFPEADITALKFRGPDQPSWKHGIRSVPGRGPRDTFG</sequence>